<dbReference type="PANTHER" id="PTHR34989:SF1">
    <property type="entry name" value="PROTEIN HDED"/>
    <property type="match status" value="1"/>
</dbReference>
<feature type="transmembrane region" description="Helical" evidence="1">
    <location>
        <begin position="151"/>
        <end position="169"/>
    </location>
</feature>
<evidence type="ECO:0008006" key="4">
    <source>
        <dbReference type="Google" id="ProtNLM"/>
    </source>
</evidence>
<dbReference type="EMBL" id="FNPG01000019">
    <property type="protein sequence ID" value="SDY49359.1"/>
    <property type="molecule type" value="Genomic_DNA"/>
</dbReference>
<accession>A0A1H3KBS0</accession>
<feature type="transmembrane region" description="Helical" evidence="1">
    <location>
        <begin position="68"/>
        <end position="87"/>
    </location>
</feature>
<dbReference type="GO" id="GO:0005886">
    <property type="term" value="C:plasma membrane"/>
    <property type="evidence" value="ECO:0007669"/>
    <property type="project" value="TreeGrafter"/>
</dbReference>
<reference evidence="2 3" key="1">
    <citation type="submission" date="2016-10" db="EMBL/GenBank/DDBJ databases">
        <authorList>
            <person name="de Groot N.N."/>
        </authorList>
    </citation>
    <scope>NUCLEOTIDE SEQUENCE [LARGE SCALE GENOMIC DNA]</scope>
    <source>
        <strain evidence="2 3">DSM 14045</strain>
    </source>
</reference>
<dbReference type="RefSeq" id="WP_074718008.1">
    <property type="nucleotide sequence ID" value="NZ_FNPG01000019.1"/>
</dbReference>
<dbReference type="InterPro" id="IPR052712">
    <property type="entry name" value="Acid_resist_chaperone_HdeD"/>
</dbReference>
<dbReference type="AlphaFoldDB" id="A0A1H3KBS0"/>
<proteinExistence type="predicted"/>
<dbReference type="OrthoDB" id="1828931at2"/>
<dbReference type="InterPro" id="IPR005325">
    <property type="entry name" value="DUF308_memb"/>
</dbReference>
<keyword evidence="1" id="KW-0472">Membrane</keyword>
<feature type="transmembrane region" description="Helical" evidence="1">
    <location>
        <begin position="93"/>
        <end position="113"/>
    </location>
</feature>
<name>A0A1H3KBS0_9FIRM</name>
<evidence type="ECO:0000256" key="1">
    <source>
        <dbReference type="SAM" id="Phobius"/>
    </source>
</evidence>
<evidence type="ECO:0000313" key="2">
    <source>
        <dbReference type="EMBL" id="SDY49359.1"/>
    </source>
</evidence>
<feature type="transmembrane region" description="Helical" evidence="1">
    <location>
        <begin position="125"/>
        <end position="145"/>
    </location>
</feature>
<dbReference type="Pfam" id="PF03729">
    <property type="entry name" value="DUF308"/>
    <property type="match status" value="2"/>
</dbReference>
<sequence>MFNVLKKIYSIYNNAIAMAVISCIFGAFLLVFPVGSVAMLSLIIGTLLVLAGCALMGNYFLDQATSGFTTGLGLFPLIFGILLIANPRFFIDFIPTMFGIYVLFVGLGEVSRVSKVKSMGYDVKLSSFMAFSTVVVGVCCILFSWFVAKTAIRIVGAAIIYKGISRLIYDKNMKNKTSDFYDNNSDIIDGKFRD</sequence>
<gene>
    <name evidence="2" type="ORF">SAMN02910414_01683</name>
</gene>
<dbReference type="PROSITE" id="PS51257">
    <property type="entry name" value="PROKAR_LIPOPROTEIN"/>
    <property type="match status" value="1"/>
</dbReference>
<keyword evidence="3" id="KW-1185">Reference proteome</keyword>
<dbReference type="PANTHER" id="PTHR34989">
    <property type="entry name" value="PROTEIN HDED"/>
    <property type="match status" value="1"/>
</dbReference>
<organism evidence="2 3">
    <name type="scientific">Lachnobacterium bovis DSM 14045</name>
    <dbReference type="NCBI Taxonomy" id="1122142"/>
    <lineage>
        <taxon>Bacteria</taxon>
        <taxon>Bacillati</taxon>
        <taxon>Bacillota</taxon>
        <taxon>Clostridia</taxon>
        <taxon>Lachnospirales</taxon>
        <taxon>Lachnospiraceae</taxon>
        <taxon>Lachnobacterium</taxon>
    </lineage>
</organism>
<protein>
    <recommendedName>
        <fullName evidence="4">Acid-resistance membrane protein</fullName>
    </recommendedName>
</protein>
<feature type="transmembrane region" description="Helical" evidence="1">
    <location>
        <begin position="38"/>
        <end position="61"/>
    </location>
</feature>
<dbReference type="Proteomes" id="UP000183918">
    <property type="component" value="Unassembled WGS sequence"/>
</dbReference>
<keyword evidence="1" id="KW-0812">Transmembrane</keyword>
<feature type="transmembrane region" description="Helical" evidence="1">
    <location>
        <begin position="12"/>
        <end position="32"/>
    </location>
</feature>
<keyword evidence="1" id="KW-1133">Transmembrane helix</keyword>
<evidence type="ECO:0000313" key="3">
    <source>
        <dbReference type="Proteomes" id="UP000183918"/>
    </source>
</evidence>
<dbReference type="STRING" id="1122142.SAMN02910414_01683"/>